<sequence length="55" mass="5793">MAVPELLVEVEGPGSVSDDDSTELPHAAMHIITAQGAIRMLVIIAINRSIHTANS</sequence>
<comment type="caution">
    <text evidence="1">The sequence shown here is derived from an EMBL/GenBank/DDBJ whole genome shotgun (WGS) entry which is preliminary data.</text>
</comment>
<proteinExistence type="predicted"/>
<evidence type="ECO:0000313" key="2">
    <source>
        <dbReference type="Proteomes" id="UP001217838"/>
    </source>
</evidence>
<name>A0ABT5BLU1_9BACT</name>
<organism evidence="1 2">
    <name type="scientific">Nannocystis radixulma</name>
    <dbReference type="NCBI Taxonomy" id="2995305"/>
    <lineage>
        <taxon>Bacteria</taxon>
        <taxon>Pseudomonadati</taxon>
        <taxon>Myxococcota</taxon>
        <taxon>Polyangia</taxon>
        <taxon>Nannocystales</taxon>
        <taxon>Nannocystaceae</taxon>
        <taxon>Nannocystis</taxon>
    </lineage>
</organism>
<dbReference type="EMBL" id="JAQNDN010000024">
    <property type="protein sequence ID" value="MDC0674378.1"/>
    <property type="molecule type" value="Genomic_DNA"/>
</dbReference>
<dbReference type="Proteomes" id="UP001217838">
    <property type="component" value="Unassembled WGS sequence"/>
</dbReference>
<evidence type="ECO:0000313" key="1">
    <source>
        <dbReference type="EMBL" id="MDC0674378.1"/>
    </source>
</evidence>
<accession>A0ABT5BLU1</accession>
<reference evidence="1 2" key="1">
    <citation type="submission" date="2022-11" db="EMBL/GenBank/DDBJ databases">
        <title>Minimal conservation of predation-associated metabolite biosynthetic gene clusters underscores biosynthetic potential of Myxococcota including descriptions for ten novel species: Archangium lansinium sp. nov., Myxococcus landrumus sp. nov., Nannocystis bai.</title>
        <authorList>
            <person name="Ahearne A."/>
            <person name="Stevens C."/>
            <person name="Dowd S."/>
        </authorList>
    </citation>
    <scope>NUCLEOTIDE SEQUENCE [LARGE SCALE GENOMIC DNA]</scope>
    <source>
        <strain evidence="1 2">NCELM</strain>
    </source>
</reference>
<gene>
    <name evidence="1" type="ORF">POL58_41905</name>
</gene>
<keyword evidence="2" id="KW-1185">Reference proteome</keyword>
<protein>
    <submittedName>
        <fullName evidence="1">Uncharacterized protein</fullName>
    </submittedName>
</protein>